<accession>T0K1E5</accession>
<dbReference type="EMBL" id="AMYD01003342">
    <property type="protein sequence ID" value="EQB46553.1"/>
    <property type="molecule type" value="Genomic_DNA"/>
</dbReference>
<gene>
    <name evidence="2" type="ORF">CGLO_14382</name>
</gene>
<feature type="region of interest" description="Disordered" evidence="1">
    <location>
        <begin position="1"/>
        <end position="41"/>
    </location>
</feature>
<feature type="compositionally biased region" description="Basic and acidic residues" evidence="1">
    <location>
        <begin position="112"/>
        <end position="125"/>
    </location>
</feature>
<name>T0K1E5_COLGC</name>
<reference evidence="3" key="1">
    <citation type="journal article" date="2013" name="Mol. Plant Microbe Interact.">
        <title>Global aspects of pacC regulation of pathogenicity genes in Colletotrichum gloeosporioides as revealed by transcriptome analysis.</title>
        <authorList>
            <person name="Alkan N."/>
            <person name="Meng X."/>
            <person name="Friedlander G."/>
            <person name="Reuveni E."/>
            <person name="Sukno S."/>
            <person name="Sherman A."/>
            <person name="Thon M."/>
            <person name="Fluhr R."/>
            <person name="Prusky D."/>
        </authorList>
    </citation>
    <scope>NUCLEOTIDE SEQUENCE [LARGE SCALE GENOMIC DNA]</scope>
    <source>
        <strain evidence="3">Cg-14</strain>
    </source>
</reference>
<organism evidence="2 3">
    <name type="scientific">Colletotrichum gloeosporioides (strain Cg-14)</name>
    <name type="common">Anthracnose fungus</name>
    <name type="synonym">Glomerella cingulata</name>
    <dbReference type="NCBI Taxonomy" id="1237896"/>
    <lineage>
        <taxon>Eukaryota</taxon>
        <taxon>Fungi</taxon>
        <taxon>Dikarya</taxon>
        <taxon>Ascomycota</taxon>
        <taxon>Pezizomycotina</taxon>
        <taxon>Sordariomycetes</taxon>
        <taxon>Hypocreomycetidae</taxon>
        <taxon>Glomerellales</taxon>
        <taxon>Glomerellaceae</taxon>
        <taxon>Colletotrichum</taxon>
        <taxon>Colletotrichum gloeosporioides species complex</taxon>
    </lineage>
</organism>
<dbReference type="OrthoDB" id="4841159at2759"/>
<dbReference type="HOGENOM" id="CLU_1916928_0_0_1"/>
<feature type="region of interest" description="Disordered" evidence="1">
    <location>
        <begin position="112"/>
        <end position="132"/>
    </location>
</feature>
<dbReference type="Proteomes" id="UP000015530">
    <property type="component" value="Unassembled WGS sequence"/>
</dbReference>
<sequence>MDKVKRGFSWKKSESPNNSRDNADSSSDGIPKIRRQVTLPPPPSGWIIQKVSAYNLEWDHLRKWLINRFKDDGKGFNEKQAIDEDYFIFYSPKRLTEVADLEAIESLRKRSREDIERLEGRESHSPDPLPAR</sequence>
<evidence type="ECO:0000256" key="1">
    <source>
        <dbReference type="SAM" id="MobiDB-lite"/>
    </source>
</evidence>
<proteinExistence type="predicted"/>
<feature type="compositionally biased region" description="Low complexity" evidence="1">
    <location>
        <begin position="15"/>
        <end position="28"/>
    </location>
</feature>
<comment type="caution">
    <text evidence="2">The sequence shown here is derived from an EMBL/GenBank/DDBJ whole genome shotgun (WGS) entry which is preliminary data.</text>
</comment>
<dbReference type="OMA" id="RETSKHD"/>
<evidence type="ECO:0000313" key="2">
    <source>
        <dbReference type="EMBL" id="EQB46553.1"/>
    </source>
</evidence>
<evidence type="ECO:0000313" key="3">
    <source>
        <dbReference type="Proteomes" id="UP000015530"/>
    </source>
</evidence>
<dbReference type="AlphaFoldDB" id="T0K1E5"/>
<protein>
    <submittedName>
        <fullName evidence="2">Uncharacterized protein</fullName>
    </submittedName>
</protein>